<dbReference type="GO" id="GO:0006508">
    <property type="term" value="P:proteolysis"/>
    <property type="evidence" value="ECO:0007669"/>
    <property type="project" value="UniProtKB-KW"/>
</dbReference>
<dbReference type="Proteomes" id="UP000006064">
    <property type="component" value="Chromosome"/>
</dbReference>
<dbReference type="GO" id="GO:0004177">
    <property type="term" value="F:aminopeptidase activity"/>
    <property type="evidence" value="ECO:0007669"/>
    <property type="project" value="UniProtKB-UniRule"/>
</dbReference>
<dbReference type="SUPFAM" id="SSF53187">
    <property type="entry name" value="Zn-dependent exopeptidases"/>
    <property type="match status" value="1"/>
</dbReference>
<dbReference type="InterPro" id="IPR008007">
    <property type="entry name" value="Peptidase_M42"/>
</dbReference>
<feature type="binding site" evidence="9">
    <location>
        <position position="60"/>
    </location>
    <ligand>
        <name>Zn(2+)</name>
        <dbReference type="ChEBI" id="CHEBI:29105"/>
        <label>1</label>
    </ligand>
</feature>
<dbReference type="SUPFAM" id="SSF101821">
    <property type="entry name" value="Aminopeptidase/glucanase lid domain"/>
    <property type="match status" value="1"/>
</dbReference>
<feature type="active site" description="Proton acceptor" evidence="8">
    <location>
        <position position="204"/>
    </location>
</feature>
<evidence type="ECO:0000256" key="9">
    <source>
        <dbReference type="PIRSR" id="PIRSR001123-2"/>
    </source>
</evidence>
<keyword evidence="4 9" id="KW-0479">Metal-binding</keyword>
<dbReference type="InterPro" id="IPR023367">
    <property type="entry name" value="Peptidase_M42_dom2"/>
</dbReference>
<dbReference type="GeneID" id="13038773"/>
<evidence type="ECO:0000256" key="1">
    <source>
        <dbReference type="ARBA" id="ARBA00006272"/>
    </source>
</evidence>
<dbReference type="Pfam" id="PF05343">
    <property type="entry name" value="Peptidase_M42"/>
    <property type="match status" value="1"/>
</dbReference>
<feature type="binding site" evidence="9">
    <location>
        <position position="306"/>
    </location>
    <ligand>
        <name>Zn(2+)</name>
        <dbReference type="ChEBI" id="CHEBI:29105"/>
        <label>2</label>
    </ligand>
</feature>
<dbReference type="Gene3D" id="2.40.30.40">
    <property type="entry name" value="Peptidase M42, domain 2"/>
    <property type="match status" value="1"/>
</dbReference>
<gene>
    <name evidence="10" type="ORF">CL1_0117</name>
</gene>
<name>I3ZRJ8_THECF</name>
<dbReference type="RefSeq" id="WP_014787973.1">
    <property type="nucleotide sequence ID" value="NC_018015.1"/>
</dbReference>
<evidence type="ECO:0008006" key="12">
    <source>
        <dbReference type="Google" id="ProtNLM"/>
    </source>
</evidence>
<dbReference type="Gene3D" id="3.40.630.10">
    <property type="entry name" value="Zn peptidases"/>
    <property type="match status" value="1"/>
</dbReference>
<feature type="binding site" evidence="9">
    <location>
        <position position="172"/>
    </location>
    <ligand>
        <name>Zn(2+)</name>
        <dbReference type="ChEBI" id="CHEBI:29105"/>
        <label>2</label>
    </ligand>
</feature>
<sequence>MLVDELREITRVPGISGYEEKVREKIAEWVEPYADYTVDTIGNLLVELGEGELKGIFMAHMDEIGLLVTGIRPDGKLTFRKIGGIDDRLLYGRHLDVITESGRLDGVIGALPVHLNLERKFDTVPWSKLAIDIGAESREEAEELGVKVLDYAVFKKHFAVLNGRYVSTRSLDDRFGVVALVEAIKDLVDHDLDGRFIFAFTVQEEIGLKGARFLAERYTPRYAFAVDSFACCGELTGNVRPGGGAVIRAVDNSAIYTRRLARKVAEIASRNEIPLQIGVTGGGTDASVFQGKSEVLALSVPIRYLHSEVETLHLGDLEALIKLIEAIAFEL</sequence>
<feature type="binding site" evidence="9">
    <location>
        <position position="172"/>
    </location>
    <ligand>
        <name>Zn(2+)</name>
        <dbReference type="ChEBI" id="CHEBI:29105"/>
        <label>1</label>
    </ligand>
</feature>
<keyword evidence="5" id="KW-0378">Hydrolase</keyword>
<evidence type="ECO:0000256" key="6">
    <source>
        <dbReference type="ARBA" id="ARBA00022833"/>
    </source>
</evidence>
<accession>I3ZRJ8</accession>
<keyword evidence="6" id="KW-0862">Zinc</keyword>
<evidence type="ECO:0000256" key="4">
    <source>
        <dbReference type="ARBA" id="ARBA00022723"/>
    </source>
</evidence>
<dbReference type="HOGENOM" id="CLU_047249_0_1_2"/>
<keyword evidence="3" id="KW-0645">Protease</keyword>
<comment type="cofactor">
    <cofactor evidence="9">
        <name>a divalent metal cation</name>
        <dbReference type="ChEBI" id="CHEBI:60240"/>
    </cofactor>
    <text evidence="9">Binds 2 divalent metal cations per subunit.</text>
</comment>
<protein>
    <recommendedName>
        <fullName evidence="12">Endoglucanase</fullName>
    </recommendedName>
</protein>
<reference evidence="10 11" key="1">
    <citation type="journal article" date="2012" name="J. Bacteriol.">
        <title>Complete Genome Sequence of the Hyperthermophilic Archaeon Thermococcus sp. Strain CL1, Isolated from a Paralvinella sp. Polychaete Worm Collected from a Hydrothermal Vent.</title>
        <authorList>
            <person name="Jung J.H."/>
            <person name="Holden J.F."/>
            <person name="Seo D.H."/>
            <person name="Park K.H."/>
            <person name="Shin H."/>
            <person name="Ryu S."/>
            <person name="Lee J.H."/>
            <person name="Park C.S."/>
        </authorList>
    </citation>
    <scope>NUCLEOTIDE SEQUENCE [LARGE SCALE GENOMIC DNA]</scope>
    <source>
        <strain evidence="11">DSM 27260 / KACC 17922 / CL1</strain>
    </source>
</reference>
<feature type="binding site" evidence="9">
    <location>
        <position position="227"/>
    </location>
    <ligand>
        <name>Zn(2+)</name>
        <dbReference type="ChEBI" id="CHEBI:29105"/>
        <label>1</label>
    </ligand>
</feature>
<dbReference type="InterPro" id="IPR051464">
    <property type="entry name" value="Peptidase_M42_aminopept"/>
</dbReference>
<keyword evidence="2" id="KW-0031">Aminopeptidase</keyword>
<organism evidence="10 11">
    <name type="scientific">Thermococcus cleftensis (strain DSM 27260 / KACC 17922 / CL1)</name>
    <dbReference type="NCBI Taxonomy" id="163003"/>
    <lineage>
        <taxon>Archaea</taxon>
        <taxon>Methanobacteriati</taxon>
        <taxon>Methanobacteriota</taxon>
        <taxon>Thermococci</taxon>
        <taxon>Thermococcales</taxon>
        <taxon>Thermococcaceae</taxon>
        <taxon>Thermococcus</taxon>
    </lineage>
</organism>
<proteinExistence type="inferred from homology"/>
<evidence type="ECO:0000313" key="10">
    <source>
        <dbReference type="EMBL" id="AFL94332.1"/>
    </source>
</evidence>
<keyword evidence="11" id="KW-1185">Reference proteome</keyword>
<evidence type="ECO:0000256" key="8">
    <source>
        <dbReference type="PIRSR" id="PIRSR001123-1"/>
    </source>
</evidence>
<dbReference type="OrthoDB" id="30642at2157"/>
<dbReference type="PANTHER" id="PTHR32481:SF0">
    <property type="entry name" value="AMINOPEPTIDASE YPDE-RELATED"/>
    <property type="match status" value="1"/>
</dbReference>
<dbReference type="STRING" id="163003.CL1_0117"/>
<dbReference type="GO" id="GO:0046872">
    <property type="term" value="F:metal ion binding"/>
    <property type="evidence" value="ECO:0007669"/>
    <property type="project" value="UniProtKB-UniRule"/>
</dbReference>
<evidence type="ECO:0000256" key="2">
    <source>
        <dbReference type="ARBA" id="ARBA00022438"/>
    </source>
</evidence>
<evidence type="ECO:0000313" key="11">
    <source>
        <dbReference type="Proteomes" id="UP000006064"/>
    </source>
</evidence>
<dbReference type="PANTHER" id="PTHR32481">
    <property type="entry name" value="AMINOPEPTIDASE"/>
    <property type="match status" value="1"/>
</dbReference>
<dbReference type="KEGG" id="thm:CL1_0117"/>
<dbReference type="AlphaFoldDB" id="I3ZRJ8"/>
<evidence type="ECO:0000256" key="7">
    <source>
        <dbReference type="PIRNR" id="PIRNR001123"/>
    </source>
</evidence>
<evidence type="ECO:0000256" key="5">
    <source>
        <dbReference type="ARBA" id="ARBA00022801"/>
    </source>
</evidence>
<evidence type="ECO:0000256" key="3">
    <source>
        <dbReference type="ARBA" id="ARBA00022670"/>
    </source>
</evidence>
<dbReference type="PIRSF" id="PIRSF001123">
    <property type="entry name" value="PepA_GA"/>
    <property type="match status" value="1"/>
</dbReference>
<dbReference type="EMBL" id="CP003651">
    <property type="protein sequence ID" value="AFL94332.1"/>
    <property type="molecule type" value="Genomic_DNA"/>
</dbReference>
<feature type="binding site" evidence="9">
    <location>
        <position position="205"/>
    </location>
    <ligand>
        <name>Zn(2+)</name>
        <dbReference type="ChEBI" id="CHEBI:29105"/>
        <label>2</label>
    </ligand>
</feature>
<dbReference type="MEROPS" id="M42.003"/>
<comment type="similarity">
    <text evidence="1 7">Belongs to the peptidase M42 family.</text>
</comment>